<protein>
    <recommendedName>
        <fullName evidence="6">Aminotransferase DegT</fullName>
    </recommendedName>
</protein>
<accession>A0A1G1YFJ7</accession>
<dbReference type="SUPFAM" id="SSF53383">
    <property type="entry name" value="PLP-dependent transferases"/>
    <property type="match status" value="1"/>
</dbReference>
<organism evidence="4 5">
    <name type="scientific">Candidatus Buchananbacteria bacterium RIFCSPHIGHO2_02_FULL_45_11b</name>
    <dbReference type="NCBI Taxonomy" id="1797541"/>
    <lineage>
        <taxon>Bacteria</taxon>
        <taxon>Candidatus Buchananiibacteriota</taxon>
    </lineage>
</organism>
<dbReference type="GO" id="GO:0030170">
    <property type="term" value="F:pyridoxal phosphate binding"/>
    <property type="evidence" value="ECO:0007669"/>
    <property type="project" value="TreeGrafter"/>
</dbReference>
<evidence type="ECO:0008006" key="6">
    <source>
        <dbReference type="Google" id="ProtNLM"/>
    </source>
</evidence>
<proteinExistence type="inferred from homology"/>
<dbReference type="GO" id="GO:0000271">
    <property type="term" value="P:polysaccharide biosynthetic process"/>
    <property type="evidence" value="ECO:0007669"/>
    <property type="project" value="TreeGrafter"/>
</dbReference>
<dbReference type="AlphaFoldDB" id="A0A1G1YFJ7"/>
<dbReference type="InterPro" id="IPR000653">
    <property type="entry name" value="DegT/StrS_aminotransferase"/>
</dbReference>
<dbReference type="InterPro" id="IPR015421">
    <property type="entry name" value="PyrdxlP-dep_Trfase_major"/>
</dbReference>
<evidence type="ECO:0000256" key="3">
    <source>
        <dbReference type="RuleBase" id="RU004508"/>
    </source>
</evidence>
<dbReference type="Gene3D" id="3.40.640.10">
    <property type="entry name" value="Type I PLP-dependent aspartate aminotransferase-like (Major domain)"/>
    <property type="match status" value="1"/>
</dbReference>
<dbReference type="PIRSF" id="PIRSF000390">
    <property type="entry name" value="PLP_StrS"/>
    <property type="match status" value="1"/>
</dbReference>
<gene>
    <name evidence="4" type="ORF">A3J65_04475</name>
</gene>
<dbReference type="InterPro" id="IPR015422">
    <property type="entry name" value="PyrdxlP-dep_Trfase_small"/>
</dbReference>
<dbReference type="InterPro" id="IPR015424">
    <property type="entry name" value="PyrdxlP-dep_Trfase"/>
</dbReference>
<evidence type="ECO:0000313" key="5">
    <source>
        <dbReference type="Proteomes" id="UP000178501"/>
    </source>
</evidence>
<evidence type="ECO:0000256" key="1">
    <source>
        <dbReference type="PIRSR" id="PIRSR000390-1"/>
    </source>
</evidence>
<sequence>MEQPNLIPLDEPFVGQAEKDNLVEAIESGWISALGPFVEKFEKDFAKYHDVKCARSCFSGTSALIMAMRVLKIGPGDEVIIPALTFSADAFAVSLAGAKVVFADCSPNRFTLSPADVKNKITEKTKAVIPTHLYGRPAEINELKKICEDNKIYLIEDCAQAQGAEYKGKKVGSFGDFNIHSFHNKLIATGEGGMITTNNEELAERFKLLINPAPMNVTDLAEVSINQRMSNLHAAVGLAQLDRLEQTIAKKLKMAEAYDREFKNAEGLTIIPANPEDRTVYWRYTIILEPSINRLEFIEETKKNGFITREAYNPLHKHPFYQADNKLSLPQAEYIREHALDIPSSIKLNEEQIIFIAKKIVEIAKKLKK</sequence>
<dbReference type="EMBL" id="MHIK01000064">
    <property type="protein sequence ID" value="OGY50257.1"/>
    <property type="molecule type" value="Genomic_DNA"/>
</dbReference>
<comment type="caution">
    <text evidence="4">The sequence shown here is derived from an EMBL/GenBank/DDBJ whole genome shotgun (WGS) entry which is preliminary data.</text>
</comment>
<dbReference type="PANTHER" id="PTHR30244">
    <property type="entry name" value="TRANSAMINASE"/>
    <property type="match status" value="1"/>
</dbReference>
<dbReference type="GO" id="GO:0008483">
    <property type="term" value="F:transaminase activity"/>
    <property type="evidence" value="ECO:0007669"/>
    <property type="project" value="TreeGrafter"/>
</dbReference>
<keyword evidence="2 3" id="KW-0663">Pyridoxal phosphate</keyword>
<evidence type="ECO:0000256" key="2">
    <source>
        <dbReference type="PIRSR" id="PIRSR000390-2"/>
    </source>
</evidence>
<reference evidence="4 5" key="1">
    <citation type="journal article" date="2016" name="Nat. Commun.">
        <title>Thousands of microbial genomes shed light on interconnected biogeochemical processes in an aquifer system.</title>
        <authorList>
            <person name="Anantharaman K."/>
            <person name="Brown C.T."/>
            <person name="Hug L.A."/>
            <person name="Sharon I."/>
            <person name="Castelle C.J."/>
            <person name="Probst A.J."/>
            <person name="Thomas B.C."/>
            <person name="Singh A."/>
            <person name="Wilkins M.J."/>
            <person name="Karaoz U."/>
            <person name="Brodie E.L."/>
            <person name="Williams K.H."/>
            <person name="Hubbard S.S."/>
            <person name="Banfield J.F."/>
        </authorList>
    </citation>
    <scope>NUCLEOTIDE SEQUENCE [LARGE SCALE GENOMIC DNA]</scope>
</reference>
<comment type="similarity">
    <text evidence="3">Belongs to the DegT/DnrJ/EryC1 family.</text>
</comment>
<feature type="modified residue" description="N6-(pyridoxal phosphate)lysine" evidence="2">
    <location>
        <position position="185"/>
    </location>
</feature>
<dbReference type="Gene3D" id="3.90.1150.10">
    <property type="entry name" value="Aspartate Aminotransferase, domain 1"/>
    <property type="match status" value="1"/>
</dbReference>
<name>A0A1G1YFJ7_9BACT</name>
<dbReference type="PANTHER" id="PTHR30244:SF34">
    <property type="entry name" value="DTDP-4-AMINO-4,6-DIDEOXYGALACTOSE TRANSAMINASE"/>
    <property type="match status" value="1"/>
</dbReference>
<dbReference type="Pfam" id="PF01041">
    <property type="entry name" value="DegT_DnrJ_EryC1"/>
    <property type="match status" value="1"/>
</dbReference>
<feature type="active site" description="Proton acceptor" evidence="1">
    <location>
        <position position="185"/>
    </location>
</feature>
<dbReference type="Proteomes" id="UP000178501">
    <property type="component" value="Unassembled WGS sequence"/>
</dbReference>
<evidence type="ECO:0000313" key="4">
    <source>
        <dbReference type="EMBL" id="OGY50257.1"/>
    </source>
</evidence>
<dbReference type="CDD" id="cd00616">
    <property type="entry name" value="AHBA_syn"/>
    <property type="match status" value="1"/>
</dbReference>